<dbReference type="SUPFAM" id="SSF51905">
    <property type="entry name" value="FAD/NAD(P)-binding domain"/>
    <property type="match status" value="1"/>
</dbReference>
<dbReference type="eggNOG" id="COG1249">
    <property type="taxonomic scope" value="Bacteria"/>
</dbReference>
<dbReference type="PANTHER" id="PTHR43014:SF4">
    <property type="entry name" value="PYRIDINE NUCLEOTIDE-DISULFIDE OXIDOREDUCTASE RCLA-RELATED"/>
    <property type="match status" value="1"/>
</dbReference>
<dbReference type="Gene3D" id="3.50.50.60">
    <property type="entry name" value="FAD/NAD(P)-binding domain"/>
    <property type="match status" value="1"/>
</dbReference>
<dbReference type="Proteomes" id="UP000003656">
    <property type="component" value="Unassembled WGS sequence"/>
</dbReference>
<dbReference type="GO" id="GO:0016152">
    <property type="term" value="F:mercury (II) reductase (NADP+) activity"/>
    <property type="evidence" value="ECO:0007669"/>
    <property type="project" value="UniProtKB-EC"/>
</dbReference>
<sequence length="160" mass="17214">MADGVLSAEVTGEREGHGERETLTLTGDRIFINTGAQAMLPPIAGLTETPGVYTSTRIMELEELPQRLVIIGGGYIGLEFASMFADFGSQVTVLQHSSRLLEREDDDIAQAVLDDLTAQGVRVLFNADTHESLGAMLLAAESYEVINIVALAMRLHAISP</sequence>
<dbReference type="InterPro" id="IPR023753">
    <property type="entry name" value="FAD/NAD-binding_dom"/>
</dbReference>
<comment type="caution">
    <text evidence="3">The sequence shown here is derived from an EMBL/GenBank/DDBJ whole genome shotgun (WGS) entry which is preliminary data.</text>
</comment>
<name>D1NWK5_9BIFI</name>
<dbReference type="EC" id="1.16.1.1" evidence="4"/>
<dbReference type="Pfam" id="PF07992">
    <property type="entry name" value="Pyr_redox_2"/>
    <property type="match status" value="1"/>
</dbReference>
<keyword evidence="4" id="KW-0560">Oxidoreductase</keyword>
<accession>D1NWK5</accession>
<feature type="region of interest" description="Disordered" evidence="1">
    <location>
        <begin position="1"/>
        <end position="20"/>
    </location>
</feature>
<evidence type="ECO:0000259" key="2">
    <source>
        <dbReference type="Pfam" id="PF07992"/>
    </source>
</evidence>
<organism evidence="3 5">
    <name type="scientific">Bifidobacterium gallicum DSM 20093 = LMG 11596</name>
    <dbReference type="NCBI Taxonomy" id="561180"/>
    <lineage>
        <taxon>Bacteria</taxon>
        <taxon>Bacillati</taxon>
        <taxon>Actinomycetota</taxon>
        <taxon>Actinomycetes</taxon>
        <taxon>Bifidobacteriales</taxon>
        <taxon>Bifidobacteriaceae</taxon>
        <taxon>Bifidobacterium</taxon>
    </lineage>
</organism>
<dbReference type="PANTHER" id="PTHR43014">
    <property type="entry name" value="MERCURIC REDUCTASE"/>
    <property type="match status" value="1"/>
</dbReference>
<evidence type="ECO:0000256" key="1">
    <source>
        <dbReference type="SAM" id="MobiDB-lite"/>
    </source>
</evidence>
<dbReference type="Proteomes" id="UP000029074">
    <property type="component" value="Unassembled WGS sequence"/>
</dbReference>
<feature type="domain" description="FAD/NAD(P)-binding" evidence="2">
    <location>
        <begin position="20"/>
        <end position="131"/>
    </location>
</feature>
<evidence type="ECO:0000313" key="5">
    <source>
        <dbReference type="Proteomes" id="UP000003656"/>
    </source>
</evidence>
<gene>
    <name evidence="4" type="ORF">BGLCM_0579</name>
    <name evidence="3" type="ORF">BIFGAL_04259</name>
</gene>
<dbReference type="GO" id="GO:0050660">
    <property type="term" value="F:flavin adenine dinucleotide binding"/>
    <property type="evidence" value="ECO:0007669"/>
    <property type="project" value="TreeGrafter"/>
</dbReference>
<dbReference type="InterPro" id="IPR036188">
    <property type="entry name" value="FAD/NAD-bd_sf"/>
</dbReference>
<evidence type="ECO:0000313" key="3">
    <source>
        <dbReference type="EMBL" id="EFA22491.1"/>
    </source>
</evidence>
<keyword evidence="6" id="KW-1185">Reference proteome</keyword>
<reference evidence="4 6" key="2">
    <citation type="submission" date="2014-03" db="EMBL/GenBank/DDBJ databases">
        <title>Genomics of Bifidobacteria.</title>
        <authorList>
            <person name="Ventura M."/>
            <person name="Milani C."/>
            <person name="Lugli G.A."/>
        </authorList>
    </citation>
    <scope>NUCLEOTIDE SEQUENCE [LARGE SCALE GENOMIC DNA]</scope>
    <source>
        <strain evidence="4 6">LMG 11596</strain>
    </source>
</reference>
<dbReference type="EMBL" id="ABXB03000004">
    <property type="protein sequence ID" value="EFA22491.1"/>
    <property type="molecule type" value="Genomic_DNA"/>
</dbReference>
<proteinExistence type="predicted"/>
<dbReference type="OrthoDB" id="9800167at2"/>
<evidence type="ECO:0000313" key="4">
    <source>
        <dbReference type="EMBL" id="KFI58997.1"/>
    </source>
</evidence>
<dbReference type="STRING" id="561180.BIFGAL_04259"/>
<dbReference type="GO" id="GO:0003955">
    <property type="term" value="F:NAD(P)H dehydrogenase (quinone) activity"/>
    <property type="evidence" value="ECO:0007669"/>
    <property type="project" value="TreeGrafter"/>
</dbReference>
<dbReference type="AlphaFoldDB" id="D1NWK5"/>
<dbReference type="EMBL" id="JGYW01000004">
    <property type="protein sequence ID" value="KFI58997.1"/>
    <property type="molecule type" value="Genomic_DNA"/>
</dbReference>
<evidence type="ECO:0000313" key="6">
    <source>
        <dbReference type="Proteomes" id="UP000029074"/>
    </source>
</evidence>
<dbReference type="PRINTS" id="PR00945">
    <property type="entry name" value="HGRDTASE"/>
</dbReference>
<reference evidence="3 5" key="1">
    <citation type="submission" date="2009-11" db="EMBL/GenBank/DDBJ databases">
        <authorList>
            <person name="Weinstock G."/>
            <person name="Sodergren E."/>
            <person name="Clifton S."/>
            <person name="Fulton L."/>
            <person name="Fulton B."/>
            <person name="Courtney L."/>
            <person name="Fronick C."/>
            <person name="Harrison M."/>
            <person name="Strong C."/>
            <person name="Farmer C."/>
            <person name="Delahaunty K."/>
            <person name="Markovic C."/>
            <person name="Hall O."/>
            <person name="Minx P."/>
            <person name="Tomlinson C."/>
            <person name="Mitreva M."/>
            <person name="Nelson J."/>
            <person name="Hou S."/>
            <person name="Wollam A."/>
            <person name="Pepin K.H."/>
            <person name="Johnson M."/>
            <person name="Bhonagiri V."/>
            <person name="Nash W.E."/>
            <person name="Warren W."/>
            <person name="Chinwalla A."/>
            <person name="Mardis E.R."/>
            <person name="Wilson R.K."/>
        </authorList>
    </citation>
    <scope>NUCLEOTIDE SEQUENCE [LARGE SCALE GENOMIC DNA]</scope>
    <source>
        <strain evidence="3 5">DSM 20093</strain>
    </source>
</reference>
<feature type="compositionally biased region" description="Basic and acidic residues" evidence="1">
    <location>
        <begin position="11"/>
        <end position="20"/>
    </location>
</feature>
<protein>
    <submittedName>
        <fullName evidence="3 4">Pyridine nucleotide-disulfide oxidoreductase</fullName>
        <ecNumber evidence="4">1.16.1.1</ecNumber>
    </submittedName>
</protein>